<keyword evidence="2" id="KW-1133">Transmembrane helix</keyword>
<dbReference type="Pfam" id="PF02397">
    <property type="entry name" value="Bac_transf"/>
    <property type="match status" value="1"/>
</dbReference>
<feature type="domain" description="Bacterial sugar transferase" evidence="3">
    <location>
        <begin position="28"/>
        <end position="220"/>
    </location>
</feature>
<keyword evidence="2" id="KW-0812">Transmembrane</keyword>
<evidence type="ECO:0000259" key="3">
    <source>
        <dbReference type="Pfam" id="PF02397"/>
    </source>
</evidence>
<proteinExistence type="inferred from homology"/>
<keyword evidence="5" id="KW-1185">Reference proteome</keyword>
<evidence type="ECO:0000256" key="2">
    <source>
        <dbReference type="SAM" id="Phobius"/>
    </source>
</evidence>
<dbReference type="RefSeq" id="WP_117895264.1">
    <property type="nucleotide sequence ID" value="NZ_CABJCV010000013.1"/>
</dbReference>
<reference evidence="4 5" key="1">
    <citation type="submission" date="2018-08" db="EMBL/GenBank/DDBJ databases">
        <title>A genome reference for cultivated species of the human gut microbiota.</title>
        <authorList>
            <person name="Zou Y."/>
            <person name="Xue W."/>
            <person name="Luo G."/>
        </authorList>
    </citation>
    <scope>NUCLEOTIDE SEQUENCE [LARGE SCALE GENOMIC DNA]</scope>
    <source>
        <strain evidence="4 5">AF24-29</strain>
    </source>
</reference>
<dbReference type="Proteomes" id="UP000284178">
    <property type="component" value="Unassembled WGS sequence"/>
</dbReference>
<dbReference type="GeneID" id="83015911"/>
<evidence type="ECO:0000313" key="5">
    <source>
        <dbReference type="Proteomes" id="UP000284178"/>
    </source>
</evidence>
<dbReference type="EMBL" id="QRUP01000013">
    <property type="protein sequence ID" value="RGR73070.1"/>
    <property type="molecule type" value="Genomic_DNA"/>
</dbReference>
<evidence type="ECO:0000256" key="1">
    <source>
        <dbReference type="ARBA" id="ARBA00006464"/>
    </source>
</evidence>
<dbReference type="GO" id="GO:0016780">
    <property type="term" value="F:phosphotransferase activity, for other substituted phosphate groups"/>
    <property type="evidence" value="ECO:0007669"/>
    <property type="project" value="TreeGrafter"/>
</dbReference>
<keyword evidence="2" id="KW-0472">Membrane</keyword>
<dbReference type="PANTHER" id="PTHR30576:SF10">
    <property type="entry name" value="SLL5057 PROTEIN"/>
    <property type="match status" value="1"/>
</dbReference>
<accession>A0A412FY37</accession>
<dbReference type="PANTHER" id="PTHR30576">
    <property type="entry name" value="COLANIC BIOSYNTHESIS UDP-GLUCOSE LIPID CARRIER TRANSFERASE"/>
    <property type="match status" value="1"/>
</dbReference>
<organism evidence="4 5">
    <name type="scientific">Holdemania filiformis</name>
    <dbReference type="NCBI Taxonomy" id="61171"/>
    <lineage>
        <taxon>Bacteria</taxon>
        <taxon>Bacillati</taxon>
        <taxon>Bacillota</taxon>
        <taxon>Erysipelotrichia</taxon>
        <taxon>Erysipelotrichales</taxon>
        <taxon>Erysipelotrichaceae</taxon>
        <taxon>Holdemania</taxon>
    </lineage>
</organism>
<sequence length="226" mass="26459">MTKGESIELRTRISVSLSIKKWIGKGIKRLIDILAGIVGCLLLIPLYFYVRHKNHQEGDYDPVFFKQTRIGKDGKTFEMIKFRSMIPNAEAVLEQLMKTDPKIREEYTIHKKLRQDPRITAAGEFLRKTSLDEFPQLINVLKGEMTLIGPRPYLPREKEDMGEYYNQIIQVKPGLGGLWQVRGRSDLSFHDRCELDKEYVENWYLLWDFKILLKTLQIVLLRKGAM</sequence>
<evidence type="ECO:0000313" key="4">
    <source>
        <dbReference type="EMBL" id="RGR73070.1"/>
    </source>
</evidence>
<name>A0A412FY37_9FIRM</name>
<dbReference type="InterPro" id="IPR003362">
    <property type="entry name" value="Bact_transf"/>
</dbReference>
<feature type="transmembrane region" description="Helical" evidence="2">
    <location>
        <begin position="30"/>
        <end position="50"/>
    </location>
</feature>
<comment type="similarity">
    <text evidence="1">Belongs to the bacterial sugar transferase family.</text>
</comment>
<gene>
    <name evidence="4" type="ORF">DWY25_10935</name>
</gene>
<comment type="caution">
    <text evidence="4">The sequence shown here is derived from an EMBL/GenBank/DDBJ whole genome shotgun (WGS) entry which is preliminary data.</text>
</comment>
<dbReference type="AlphaFoldDB" id="A0A412FY37"/>
<protein>
    <recommendedName>
        <fullName evidence="3">Bacterial sugar transferase domain-containing protein</fullName>
    </recommendedName>
</protein>